<organism evidence="3 4">
    <name type="scientific">Micromonospora haikouensis</name>
    <dbReference type="NCBI Taxonomy" id="686309"/>
    <lineage>
        <taxon>Bacteria</taxon>
        <taxon>Bacillati</taxon>
        <taxon>Actinomycetota</taxon>
        <taxon>Actinomycetes</taxon>
        <taxon>Micromonosporales</taxon>
        <taxon>Micromonosporaceae</taxon>
        <taxon>Micromonospora</taxon>
    </lineage>
</organism>
<protein>
    <submittedName>
        <fullName evidence="3">Helix-turn-helix domain-containing protein</fullName>
    </submittedName>
</protein>
<evidence type="ECO:0000313" key="4">
    <source>
        <dbReference type="Proteomes" id="UP000199375"/>
    </source>
</evidence>
<evidence type="ECO:0000313" key="3">
    <source>
        <dbReference type="EMBL" id="SCF20891.1"/>
    </source>
</evidence>
<feature type="region of interest" description="Disordered" evidence="1">
    <location>
        <begin position="1"/>
        <end position="21"/>
    </location>
</feature>
<feature type="compositionally biased region" description="Pro residues" evidence="1">
    <location>
        <begin position="1"/>
        <end position="18"/>
    </location>
</feature>
<sequence length="98" mass="10380">MSFPVQNPPDRPMPPANGEPPVWTADRIRALGTVTDLTTAAAIFGLSHATAYDLAKRGQFPVAVLRFGSRFRIPVAAILHALHLPTDDGPPAAPSQAT</sequence>
<dbReference type="InterPro" id="IPR041657">
    <property type="entry name" value="HTH_17"/>
</dbReference>
<evidence type="ECO:0000259" key="2">
    <source>
        <dbReference type="Pfam" id="PF12728"/>
    </source>
</evidence>
<accession>A0A1C4YKM6</accession>
<dbReference type="AlphaFoldDB" id="A0A1C4YKM6"/>
<dbReference type="Proteomes" id="UP000199375">
    <property type="component" value="Unassembled WGS sequence"/>
</dbReference>
<name>A0A1C4YKM6_9ACTN</name>
<feature type="domain" description="Helix-turn-helix" evidence="2">
    <location>
        <begin position="39"/>
        <end position="80"/>
    </location>
</feature>
<dbReference type="Pfam" id="PF12728">
    <property type="entry name" value="HTH_17"/>
    <property type="match status" value="1"/>
</dbReference>
<evidence type="ECO:0000256" key="1">
    <source>
        <dbReference type="SAM" id="MobiDB-lite"/>
    </source>
</evidence>
<reference evidence="3 4" key="1">
    <citation type="submission" date="2016-06" db="EMBL/GenBank/DDBJ databases">
        <authorList>
            <person name="Kjaerup R.B."/>
            <person name="Dalgaard T.S."/>
            <person name="Juul-Madsen H.R."/>
        </authorList>
    </citation>
    <scope>NUCLEOTIDE SEQUENCE [LARGE SCALE GENOMIC DNA]</scope>
    <source>
        <strain evidence="3 4">DSM 45626</strain>
    </source>
</reference>
<gene>
    <name evidence="3" type="ORF">GA0070558_1513</name>
</gene>
<proteinExistence type="predicted"/>
<dbReference type="EMBL" id="FMCW01000051">
    <property type="protein sequence ID" value="SCF20891.1"/>
    <property type="molecule type" value="Genomic_DNA"/>
</dbReference>